<reference evidence="2 3" key="1">
    <citation type="submission" date="2019-03" db="EMBL/GenBank/DDBJ databases">
        <title>Genomic Encyclopedia of Type Strains, Phase IV (KMG-IV): sequencing the most valuable type-strain genomes for metagenomic binning, comparative biology and taxonomic classification.</title>
        <authorList>
            <person name="Goeker M."/>
        </authorList>
    </citation>
    <scope>NUCLEOTIDE SEQUENCE [LARGE SCALE GENOMIC DNA]</scope>
    <source>
        <strain evidence="2 3">DSM 25894</strain>
    </source>
</reference>
<feature type="domain" description="DUF6199" evidence="1">
    <location>
        <begin position="6"/>
        <end position="43"/>
    </location>
</feature>
<proteinExistence type="predicted"/>
<dbReference type="Pfam" id="PF19701">
    <property type="entry name" value="DUF6199"/>
    <property type="match status" value="1"/>
</dbReference>
<evidence type="ECO:0000313" key="2">
    <source>
        <dbReference type="EMBL" id="TCT19932.1"/>
    </source>
</evidence>
<dbReference type="InterPro" id="IPR045679">
    <property type="entry name" value="DUF6199"/>
</dbReference>
<organism evidence="2 3">
    <name type="scientific">Melghiribacillus thermohalophilus</name>
    <dbReference type="NCBI Taxonomy" id="1324956"/>
    <lineage>
        <taxon>Bacteria</taxon>
        <taxon>Bacillati</taxon>
        <taxon>Bacillota</taxon>
        <taxon>Bacilli</taxon>
        <taxon>Bacillales</taxon>
        <taxon>Bacillaceae</taxon>
        <taxon>Melghiribacillus</taxon>
    </lineage>
</organism>
<comment type="caution">
    <text evidence="2">The sequence shown here is derived from an EMBL/GenBank/DDBJ whole genome shotgun (WGS) entry which is preliminary data.</text>
</comment>
<name>A0A4V2V156_9BACI</name>
<gene>
    <name evidence="2" type="ORF">EDD68_11661</name>
</gene>
<dbReference type="Proteomes" id="UP000294650">
    <property type="component" value="Unassembled WGS sequence"/>
</dbReference>
<dbReference type="EMBL" id="SMAN01000016">
    <property type="protein sequence ID" value="TCT19932.1"/>
    <property type="molecule type" value="Genomic_DNA"/>
</dbReference>
<dbReference type="AlphaFoldDB" id="A0A4V2V156"/>
<evidence type="ECO:0000313" key="3">
    <source>
        <dbReference type="Proteomes" id="UP000294650"/>
    </source>
</evidence>
<keyword evidence="3" id="KW-1185">Reference proteome</keyword>
<evidence type="ECO:0000259" key="1">
    <source>
        <dbReference type="Pfam" id="PF19701"/>
    </source>
</evidence>
<protein>
    <recommendedName>
        <fullName evidence="1">DUF6199 domain-containing protein</fullName>
    </recommendedName>
</protein>
<sequence length="43" mass="5133">MKVFNAFVLIGFGIVQIFKPKTIRYLKKGWKCKDTEPREIYII</sequence>
<accession>A0A4V2V156</accession>